<evidence type="ECO:0000313" key="5">
    <source>
        <dbReference type="Proteomes" id="UP000462152"/>
    </source>
</evidence>
<dbReference type="Pfam" id="PF02826">
    <property type="entry name" value="2-Hacid_dh_C"/>
    <property type="match status" value="1"/>
</dbReference>
<dbReference type="SUPFAM" id="SSF52283">
    <property type="entry name" value="Formate/glycerate dehydrogenase catalytic domain-like"/>
    <property type="match status" value="1"/>
</dbReference>
<evidence type="ECO:0000256" key="1">
    <source>
        <dbReference type="ARBA" id="ARBA00023002"/>
    </source>
</evidence>
<comment type="caution">
    <text evidence="4">The sequence shown here is derived from an EMBL/GenBank/DDBJ whole genome shotgun (WGS) entry which is preliminary data.</text>
</comment>
<dbReference type="SUPFAM" id="SSF51735">
    <property type="entry name" value="NAD(P)-binding Rossmann-fold domains"/>
    <property type="match status" value="1"/>
</dbReference>
<evidence type="ECO:0000256" key="2">
    <source>
        <dbReference type="ARBA" id="ARBA00023027"/>
    </source>
</evidence>
<dbReference type="OrthoDB" id="4324715at2"/>
<feature type="domain" description="D-isomer specific 2-hydroxyacid dehydrogenase NAD-binding" evidence="3">
    <location>
        <begin position="103"/>
        <end position="286"/>
    </location>
</feature>
<dbReference type="CDD" id="cd12160">
    <property type="entry name" value="2-Hacid_dh_3"/>
    <property type="match status" value="1"/>
</dbReference>
<keyword evidence="5" id="KW-1185">Reference proteome</keyword>
<dbReference type="Proteomes" id="UP000462152">
    <property type="component" value="Unassembled WGS sequence"/>
</dbReference>
<dbReference type="PANTHER" id="PTHR43333">
    <property type="entry name" value="2-HACID_DH_C DOMAIN-CONTAINING PROTEIN"/>
    <property type="match status" value="1"/>
</dbReference>
<dbReference type="InterPro" id="IPR006140">
    <property type="entry name" value="D-isomer_DH_NAD-bd"/>
</dbReference>
<reference evidence="4 5" key="1">
    <citation type="submission" date="2019-12" db="EMBL/GenBank/DDBJ databases">
        <authorList>
            <person name="Li J."/>
            <person name="Shi Y."/>
            <person name="Xu G."/>
            <person name="Xiao D."/>
            <person name="Ran X."/>
        </authorList>
    </citation>
    <scope>NUCLEOTIDE SEQUENCE [LARGE SCALE GENOMIC DNA]</scope>
    <source>
        <strain evidence="4 5">JCM 15915</strain>
    </source>
</reference>
<organism evidence="4 5">
    <name type="scientific">Rothia koreensis</name>
    <dbReference type="NCBI Taxonomy" id="592378"/>
    <lineage>
        <taxon>Bacteria</taxon>
        <taxon>Bacillati</taxon>
        <taxon>Actinomycetota</taxon>
        <taxon>Actinomycetes</taxon>
        <taxon>Micrococcales</taxon>
        <taxon>Micrococcaceae</taxon>
        <taxon>Rothia</taxon>
    </lineage>
</organism>
<keyword evidence="1" id="KW-0560">Oxidoreductase</keyword>
<sequence>MKILLPSSIEIDQGKLSLHEGDTAVVYDPKSPVPEEHVDADVLVVWANTAEQLADSARRLTGLRLIQALLAGPDPIVKAGFSEDIVVCSGIGLHDKPVAEHALALTLALVRSLPELGTAHREHRWASELGGPQKLHPEGRVATLLDAQVTIWGFGSIASTLAPLYSALGAQVSGIARSTGVRDGYNVVATEEKDELLARTDVLVMILPSAGATEKALDADVLRTLPEHAYVVNVGRGLTVDEDALIQALNDREIAGAAIDVASQEPLGSDSPLWEAPNLIITPHSAGGRPVDSEDLIEHNLRALRGEGEYRNALSA</sequence>
<protein>
    <submittedName>
        <fullName evidence="4">Phosphoglycerate dehydrogenase</fullName>
    </submittedName>
</protein>
<dbReference type="Gene3D" id="3.40.50.720">
    <property type="entry name" value="NAD(P)-binding Rossmann-like Domain"/>
    <property type="match status" value="2"/>
</dbReference>
<gene>
    <name evidence="4" type="ORF">GMA10_11425</name>
</gene>
<dbReference type="PANTHER" id="PTHR43333:SF1">
    <property type="entry name" value="D-ISOMER SPECIFIC 2-HYDROXYACID DEHYDROGENASE NAD-BINDING DOMAIN-CONTAINING PROTEIN"/>
    <property type="match status" value="1"/>
</dbReference>
<dbReference type="GO" id="GO:0051287">
    <property type="term" value="F:NAD binding"/>
    <property type="evidence" value="ECO:0007669"/>
    <property type="project" value="InterPro"/>
</dbReference>
<dbReference type="RefSeq" id="WP_129315578.1">
    <property type="nucleotide sequence ID" value="NZ_NOIQ01000009.1"/>
</dbReference>
<dbReference type="InterPro" id="IPR036291">
    <property type="entry name" value="NAD(P)-bd_dom_sf"/>
</dbReference>
<dbReference type="EMBL" id="WOGT01000009">
    <property type="protein sequence ID" value="MUN55812.1"/>
    <property type="molecule type" value="Genomic_DNA"/>
</dbReference>
<dbReference type="AlphaFoldDB" id="A0A7K1LLL5"/>
<name>A0A7K1LLL5_9MICC</name>
<dbReference type="GO" id="GO:0016491">
    <property type="term" value="F:oxidoreductase activity"/>
    <property type="evidence" value="ECO:0007669"/>
    <property type="project" value="UniProtKB-KW"/>
</dbReference>
<evidence type="ECO:0000259" key="3">
    <source>
        <dbReference type="Pfam" id="PF02826"/>
    </source>
</evidence>
<keyword evidence="2" id="KW-0520">NAD</keyword>
<proteinExistence type="predicted"/>
<accession>A0A7K1LLL5</accession>
<evidence type="ECO:0000313" key="4">
    <source>
        <dbReference type="EMBL" id="MUN55812.1"/>
    </source>
</evidence>